<dbReference type="PANTHER" id="PTHR34394">
    <property type="entry name" value="SIMILAR TO RIKEN CDNA 2310022B05"/>
    <property type="match status" value="1"/>
</dbReference>
<evidence type="ECO:0000256" key="1">
    <source>
        <dbReference type="SAM" id="MobiDB-lite"/>
    </source>
</evidence>
<dbReference type="AlphaFoldDB" id="A0AAV8YWW8"/>
<dbReference type="PANTHER" id="PTHR34394:SF1">
    <property type="entry name" value="SIMILAR TO RIKEN CDNA 2310022B05"/>
    <property type="match status" value="1"/>
</dbReference>
<gene>
    <name evidence="3" type="ORF">NQ318_001355</name>
</gene>
<reference evidence="3" key="1">
    <citation type="journal article" date="2023" name="Insect Mol. Biol.">
        <title>Genome sequencing provides insights into the evolution of gene families encoding plant cell wall-degrading enzymes in longhorned beetles.</title>
        <authorList>
            <person name="Shin N.R."/>
            <person name="Okamura Y."/>
            <person name="Kirsch R."/>
            <person name="Pauchet Y."/>
        </authorList>
    </citation>
    <scope>NUCLEOTIDE SEQUENCE</scope>
    <source>
        <strain evidence="3">AMC_N1</strain>
    </source>
</reference>
<name>A0AAV8YWW8_9CUCU</name>
<organism evidence="3 4">
    <name type="scientific">Aromia moschata</name>
    <dbReference type="NCBI Taxonomy" id="1265417"/>
    <lineage>
        <taxon>Eukaryota</taxon>
        <taxon>Metazoa</taxon>
        <taxon>Ecdysozoa</taxon>
        <taxon>Arthropoda</taxon>
        <taxon>Hexapoda</taxon>
        <taxon>Insecta</taxon>
        <taxon>Pterygota</taxon>
        <taxon>Neoptera</taxon>
        <taxon>Endopterygota</taxon>
        <taxon>Coleoptera</taxon>
        <taxon>Polyphaga</taxon>
        <taxon>Cucujiformia</taxon>
        <taxon>Chrysomeloidea</taxon>
        <taxon>Cerambycidae</taxon>
        <taxon>Cerambycinae</taxon>
        <taxon>Callichromatini</taxon>
        <taxon>Aromia</taxon>
    </lineage>
</organism>
<evidence type="ECO:0000259" key="2">
    <source>
        <dbReference type="Pfam" id="PF15797"/>
    </source>
</evidence>
<sequence length="162" mass="18626">MSLKTTADEYFSSLNSIASRLYSDLNETKSSYEELWSTLSDKEQQDILSESIIKPEVSIKYGSKEENPKAYYAVKLIFDDHCSYRDEHSGPFSFRTQSQRDLSIFQTDKPNGTSYNKVLKPKSRLVTKLHNKTNPEPEEKPISNDKSSNILPKTGLDFLDNW</sequence>
<dbReference type="Proteomes" id="UP001162162">
    <property type="component" value="Unassembled WGS sequence"/>
</dbReference>
<proteinExistence type="predicted"/>
<feature type="domain" description="DUF4706" evidence="2">
    <location>
        <begin position="9"/>
        <end position="103"/>
    </location>
</feature>
<comment type="caution">
    <text evidence="3">The sequence shown here is derived from an EMBL/GenBank/DDBJ whole genome shotgun (WGS) entry which is preliminary data.</text>
</comment>
<feature type="compositionally biased region" description="Basic and acidic residues" evidence="1">
    <location>
        <begin position="133"/>
        <end position="143"/>
    </location>
</feature>
<evidence type="ECO:0000313" key="3">
    <source>
        <dbReference type="EMBL" id="KAJ8955526.1"/>
    </source>
</evidence>
<dbReference type="InterPro" id="IPR031600">
    <property type="entry name" value="DUF4706"/>
</dbReference>
<evidence type="ECO:0000313" key="4">
    <source>
        <dbReference type="Proteomes" id="UP001162162"/>
    </source>
</evidence>
<accession>A0AAV8YWW8</accession>
<dbReference type="EMBL" id="JAPWTK010000037">
    <property type="protein sequence ID" value="KAJ8955526.1"/>
    <property type="molecule type" value="Genomic_DNA"/>
</dbReference>
<protein>
    <recommendedName>
        <fullName evidence="2">DUF4706 domain-containing protein</fullName>
    </recommendedName>
</protein>
<feature type="region of interest" description="Disordered" evidence="1">
    <location>
        <begin position="130"/>
        <end position="162"/>
    </location>
</feature>
<dbReference type="Pfam" id="PF15797">
    <property type="entry name" value="DUF4706"/>
    <property type="match status" value="1"/>
</dbReference>
<keyword evidence="4" id="KW-1185">Reference proteome</keyword>